<gene>
    <name evidence="2" type="ORF">SEMRO_59_G034340.1</name>
</gene>
<dbReference type="AlphaFoldDB" id="A0A9N8DCQ8"/>
<protein>
    <submittedName>
        <fullName evidence="2">Uncharacterized protein</fullName>
    </submittedName>
</protein>
<reference evidence="2" key="1">
    <citation type="submission" date="2020-06" db="EMBL/GenBank/DDBJ databases">
        <authorList>
            <consortium name="Plant Systems Biology data submission"/>
        </authorList>
    </citation>
    <scope>NUCLEOTIDE SEQUENCE</scope>
    <source>
        <strain evidence="2">D6</strain>
    </source>
</reference>
<dbReference type="Proteomes" id="UP001153069">
    <property type="component" value="Unassembled WGS sequence"/>
</dbReference>
<comment type="caution">
    <text evidence="2">The sequence shown here is derived from an EMBL/GenBank/DDBJ whole genome shotgun (WGS) entry which is preliminary data.</text>
</comment>
<feature type="region of interest" description="Disordered" evidence="1">
    <location>
        <begin position="82"/>
        <end position="140"/>
    </location>
</feature>
<evidence type="ECO:0000313" key="2">
    <source>
        <dbReference type="EMBL" id="CAB9499380.1"/>
    </source>
</evidence>
<organism evidence="2 3">
    <name type="scientific">Seminavis robusta</name>
    <dbReference type="NCBI Taxonomy" id="568900"/>
    <lineage>
        <taxon>Eukaryota</taxon>
        <taxon>Sar</taxon>
        <taxon>Stramenopiles</taxon>
        <taxon>Ochrophyta</taxon>
        <taxon>Bacillariophyta</taxon>
        <taxon>Bacillariophyceae</taxon>
        <taxon>Bacillariophycidae</taxon>
        <taxon>Naviculales</taxon>
        <taxon>Naviculaceae</taxon>
        <taxon>Seminavis</taxon>
    </lineage>
</organism>
<keyword evidence="3" id="KW-1185">Reference proteome</keyword>
<sequence>MVLSQLAYETRYPGCTCGMDHRHVQQCLELTVKCEDDQKEHILQYQLTKEKSRKTRNDFNLPATPDYWHEMEFAKPVVTKEESSLLALQQEKPSDRGLFEESDSEDDHNSEPAPAKKLAPKKPAPPASDEKLFADSDDSD</sequence>
<name>A0A9N8DCQ8_9STRA</name>
<dbReference type="EMBL" id="CAICTM010000058">
    <property type="protein sequence ID" value="CAB9499380.1"/>
    <property type="molecule type" value="Genomic_DNA"/>
</dbReference>
<evidence type="ECO:0000256" key="1">
    <source>
        <dbReference type="SAM" id="MobiDB-lite"/>
    </source>
</evidence>
<accession>A0A9N8DCQ8</accession>
<proteinExistence type="predicted"/>
<evidence type="ECO:0000313" key="3">
    <source>
        <dbReference type="Proteomes" id="UP001153069"/>
    </source>
</evidence>